<proteinExistence type="predicted"/>
<dbReference type="OrthoDB" id="9765475at2"/>
<sequence>MNLVTKHGLPQTVIFCRRCVMSNQRPSTSPEFRKKSSDIGTAAFGDDGICDACRYAEYKAGRIDWSAREKELLELCARHRRKDGSYDVIVPGSGGKDSIFVTHLLKYKYGMNPLTVTWAPHIYTDIGWKNFQNWLKSGFDSVLVTPNPKAHSIMTRLAFLNLVNPFQPFILGQKIAAPRVALQYNVPLIMYGENQAECHNVMGENFSPLMDIKHFTRESTSDRELYFGGVHIDDMAQHGVPLHEMNPYLPLLREDVVKARIEVHYMSYYVPWSPQYNYYYAKEHAAFEPNPDGRSEGTYSKYASLDDRIDGQHYFTMFVKFGQGRAMNDACRDIRDGHITREEGVVLCNKYDGEFPKKYFGDFLGYVGLDEDKYWEVVDSARSPHLWGKDGNAWVLKHQTR</sequence>
<dbReference type="AlphaFoldDB" id="A0A5C8PQR1"/>
<protein>
    <submittedName>
        <fullName evidence="1">N-acetyl sugar amidotransferase</fullName>
    </submittedName>
</protein>
<dbReference type="Proteomes" id="UP000321638">
    <property type="component" value="Unassembled WGS sequence"/>
</dbReference>
<dbReference type="SUPFAM" id="SSF52402">
    <property type="entry name" value="Adenine nucleotide alpha hydrolases-like"/>
    <property type="match status" value="1"/>
</dbReference>
<dbReference type="InterPro" id="IPR020022">
    <property type="entry name" value="N-acetyl_sugar_amidoTrfase"/>
</dbReference>
<reference evidence="1 2" key="1">
    <citation type="submission" date="2019-06" db="EMBL/GenBank/DDBJ databases">
        <title>New taxonomy in bacterial strain CC-CFT640, isolated from vineyard.</title>
        <authorList>
            <person name="Lin S.-Y."/>
            <person name="Tsai C.-F."/>
            <person name="Young C.-C."/>
        </authorList>
    </citation>
    <scope>NUCLEOTIDE SEQUENCE [LARGE SCALE GENOMIC DNA]</scope>
    <source>
        <strain evidence="1 2">CC-CFT640</strain>
    </source>
</reference>
<accession>A0A5C8PQR1</accession>
<keyword evidence="1" id="KW-0808">Transferase</keyword>
<dbReference type="GO" id="GO:0016740">
    <property type="term" value="F:transferase activity"/>
    <property type="evidence" value="ECO:0007669"/>
    <property type="project" value="UniProtKB-KW"/>
</dbReference>
<organism evidence="1 2">
    <name type="scientific">Vineibacter terrae</name>
    <dbReference type="NCBI Taxonomy" id="2586908"/>
    <lineage>
        <taxon>Bacteria</taxon>
        <taxon>Pseudomonadati</taxon>
        <taxon>Pseudomonadota</taxon>
        <taxon>Alphaproteobacteria</taxon>
        <taxon>Hyphomicrobiales</taxon>
        <taxon>Vineibacter</taxon>
    </lineage>
</organism>
<gene>
    <name evidence="1" type="ORF">FHP25_09910</name>
</gene>
<evidence type="ECO:0000313" key="2">
    <source>
        <dbReference type="Proteomes" id="UP000321638"/>
    </source>
</evidence>
<dbReference type="RefSeq" id="WP_147846776.1">
    <property type="nucleotide sequence ID" value="NZ_VDUZ01000009.1"/>
</dbReference>
<comment type="caution">
    <text evidence="1">The sequence shown here is derived from an EMBL/GenBank/DDBJ whole genome shotgun (WGS) entry which is preliminary data.</text>
</comment>
<dbReference type="NCBIfam" id="TIGR03573">
    <property type="entry name" value="WbuX"/>
    <property type="match status" value="1"/>
</dbReference>
<name>A0A5C8PQR1_9HYPH</name>
<keyword evidence="2" id="KW-1185">Reference proteome</keyword>
<dbReference type="EMBL" id="VDUZ01000009">
    <property type="protein sequence ID" value="TXL77076.1"/>
    <property type="molecule type" value="Genomic_DNA"/>
</dbReference>
<evidence type="ECO:0000313" key="1">
    <source>
        <dbReference type="EMBL" id="TXL77076.1"/>
    </source>
</evidence>